<dbReference type="InterPro" id="IPR000182">
    <property type="entry name" value="GNAT_dom"/>
</dbReference>
<evidence type="ECO:0000259" key="1">
    <source>
        <dbReference type="PROSITE" id="PS51186"/>
    </source>
</evidence>
<protein>
    <recommendedName>
        <fullName evidence="1">N-acetyltransferase domain-containing protein</fullName>
    </recommendedName>
</protein>
<dbReference type="InterPro" id="IPR016181">
    <property type="entry name" value="Acyl_CoA_acyltransferase"/>
</dbReference>
<dbReference type="OrthoDB" id="9801656at2"/>
<organism evidence="2 3">
    <name type="scientific">Buttiauxella agrestis ATCC 33320</name>
    <dbReference type="NCBI Taxonomy" id="1006004"/>
    <lineage>
        <taxon>Bacteria</taxon>
        <taxon>Pseudomonadati</taxon>
        <taxon>Pseudomonadota</taxon>
        <taxon>Gammaproteobacteria</taxon>
        <taxon>Enterobacterales</taxon>
        <taxon>Enterobacteriaceae</taxon>
        <taxon>Buttiauxella</taxon>
    </lineage>
</organism>
<reference evidence="2 3" key="1">
    <citation type="submission" date="2014-05" db="EMBL/GenBank/DDBJ databases">
        <title>ATOL: Assembling a taxonomically balanced genome-scale reconstruction of the evolutionary history of the Enterobacteriaceae.</title>
        <authorList>
            <person name="Plunkett G.III."/>
            <person name="Neeno-Eckwall E.C."/>
            <person name="Glasner J.D."/>
            <person name="Perna N.T."/>
        </authorList>
    </citation>
    <scope>NUCLEOTIDE SEQUENCE [LARGE SCALE GENOMIC DNA]</scope>
    <source>
        <strain evidence="2 3">ATCC 33320</strain>
    </source>
</reference>
<evidence type="ECO:0000313" key="2">
    <source>
        <dbReference type="EMBL" id="KFC81515.1"/>
    </source>
</evidence>
<dbReference type="Gene3D" id="3.40.630.30">
    <property type="match status" value="1"/>
</dbReference>
<dbReference type="eggNOG" id="COG1670">
    <property type="taxonomic scope" value="Bacteria"/>
</dbReference>
<dbReference type="PANTHER" id="PTHR43792:SF16">
    <property type="entry name" value="N-ACETYLTRANSFERASE DOMAIN-CONTAINING PROTEIN"/>
    <property type="match status" value="1"/>
</dbReference>
<dbReference type="AlphaFoldDB" id="A0A085GCS0"/>
<proteinExistence type="predicted"/>
<dbReference type="PROSITE" id="PS51186">
    <property type="entry name" value="GNAT"/>
    <property type="match status" value="1"/>
</dbReference>
<dbReference type="RefSeq" id="WP_034495977.1">
    <property type="nucleotide sequence ID" value="NZ_JMPI01000030.1"/>
</dbReference>
<dbReference type="PANTHER" id="PTHR43792">
    <property type="entry name" value="GNAT FAMILY, PUTATIVE (AFU_ORTHOLOGUE AFUA_3G00765)-RELATED-RELATED"/>
    <property type="match status" value="1"/>
</dbReference>
<dbReference type="STRING" id="1006004.GBAG_2300"/>
<keyword evidence="3" id="KW-1185">Reference proteome</keyword>
<dbReference type="SUPFAM" id="SSF55729">
    <property type="entry name" value="Acyl-CoA N-acyltransferases (Nat)"/>
    <property type="match status" value="1"/>
</dbReference>
<comment type="caution">
    <text evidence="2">The sequence shown here is derived from an EMBL/GenBank/DDBJ whole genome shotgun (WGS) entry which is preliminary data.</text>
</comment>
<sequence length="175" mass="20225">MVIAAPRLETERLVLRHFTLDDFPDLAACWTDPEMVKFIGGGQPQGPEMTWSRLLRYIGHWQALGYGYWGVFEKDNERYVGAFGFQNAHRELTPELEFPEAGWTLIPSVHGKGYATEALAAILHWADREFTTPVCCIVDNDNLRSIHLAERFGFQFQHNVEYHGKQIKMFIRPTR</sequence>
<gene>
    <name evidence="2" type="ORF">GBAG_2300</name>
</gene>
<dbReference type="EMBL" id="JMPI01000030">
    <property type="protein sequence ID" value="KFC81515.1"/>
    <property type="molecule type" value="Genomic_DNA"/>
</dbReference>
<dbReference type="Pfam" id="PF13302">
    <property type="entry name" value="Acetyltransf_3"/>
    <property type="match status" value="1"/>
</dbReference>
<evidence type="ECO:0000313" key="3">
    <source>
        <dbReference type="Proteomes" id="UP000028653"/>
    </source>
</evidence>
<dbReference type="Proteomes" id="UP000028653">
    <property type="component" value="Unassembled WGS sequence"/>
</dbReference>
<dbReference type="InterPro" id="IPR051531">
    <property type="entry name" value="N-acetyltransferase"/>
</dbReference>
<dbReference type="GO" id="GO:0016747">
    <property type="term" value="F:acyltransferase activity, transferring groups other than amino-acyl groups"/>
    <property type="evidence" value="ECO:0007669"/>
    <property type="project" value="InterPro"/>
</dbReference>
<feature type="domain" description="N-acetyltransferase" evidence="1">
    <location>
        <begin position="13"/>
        <end position="174"/>
    </location>
</feature>
<accession>A0A085GCS0</accession>
<name>A0A085GCS0_9ENTR</name>